<organism evidence="1 2">
    <name type="scientific">Entomophthora muscae</name>
    <dbReference type="NCBI Taxonomy" id="34485"/>
    <lineage>
        <taxon>Eukaryota</taxon>
        <taxon>Fungi</taxon>
        <taxon>Fungi incertae sedis</taxon>
        <taxon>Zoopagomycota</taxon>
        <taxon>Entomophthoromycotina</taxon>
        <taxon>Entomophthoromycetes</taxon>
        <taxon>Entomophthorales</taxon>
        <taxon>Entomophthoraceae</taxon>
        <taxon>Entomophthora</taxon>
    </lineage>
</organism>
<dbReference type="EMBL" id="QTSX02001585">
    <property type="protein sequence ID" value="KAJ9080235.1"/>
    <property type="molecule type" value="Genomic_DNA"/>
</dbReference>
<evidence type="ECO:0000313" key="2">
    <source>
        <dbReference type="Proteomes" id="UP001165960"/>
    </source>
</evidence>
<sequence length="83" mass="9169">MNLILPPFGLPGIVGNNQKVVAETAIFIVVKSLVLFPLNLLPNSHNMLDDEQTEKKGCKKKKVIQKESQEKLTVTKKASQSLP</sequence>
<protein>
    <submittedName>
        <fullName evidence="1">Uncharacterized protein</fullName>
    </submittedName>
</protein>
<keyword evidence="2" id="KW-1185">Reference proteome</keyword>
<dbReference type="Proteomes" id="UP001165960">
    <property type="component" value="Unassembled WGS sequence"/>
</dbReference>
<evidence type="ECO:0000313" key="1">
    <source>
        <dbReference type="EMBL" id="KAJ9080235.1"/>
    </source>
</evidence>
<proteinExistence type="predicted"/>
<accession>A0ACC2U0E8</accession>
<name>A0ACC2U0E8_9FUNG</name>
<comment type="caution">
    <text evidence="1">The sequence shown here is derived from an EMBL/GenBank/DDBJ whole genome shotgun (WGS) entry which is preliminary data.</text>
</comment>
<gene>
    <name evidence="1" type="ORF">DSO57_1027262</name>
</gene>
<reference evidence="1" key="1">
    <citation type="submission" date="2022-04" db="EMBL/GenBank/DDBJ databases">
        <title>Genome of the entomopathogenic fungus Entomophthora muscae.</title>
        <authorList>
            <person name="Elya C."/>
            <person name="Lovett B.R."/>
            <person name="Lee E."/>
            <person name="Macias A.M."/>
            <person name="Hajek A.E."/>
            <person name="De Bivort B.L."/>
            <person name="Kasson M.T."/>
            <person name="De Fine Licht H.H."/>
            <person name="Stajich J.E."/>
        </authorList>
    </citation>
    <scope>NUCLEOTIDE SEQUENCE</scope>
    <source>
        <strain evidence="1">Berkeley</strain>
    </source>
</reference>